<dbReference type="CDD" id="cd06260">
    <property type="entry name" value="DUF820-like"/>
    <property type="match status" value="1"/>
</dbReference>
<dbReference type="GO" id="GO:0004519">
    <property type="term" value="F:endonuclease activity"/>
    <property type="evidence" value="ECO:0007669"/>
    <property type="project" value="UniProtKB-KW"/>
</dbReference>
<dbReference type="OrthoDB" id="461333at2"/>
<name>A0A4P9UK08_METBY</name>
<dbReference type="EMBL" id="CP035467">
    <property type="protein sequence ID" value="QCW81562.1"/>
    <property type="molecule type" value="Genomic_DNA"/>
</dbReference>
<keyword evidence="3" id="KW-1185">Reference proteome</keyword>
<keyword evidence="2" id="KW-0540">Nuclease</keyword>
<dbReference type="AlphaFoldDB" id="A0A4P9UK08"/>
<gene>
    <name evidence="2" type="ORF">EQU24_04330</name>
</gene>
<keyword evidence="2" id="KW-0255">Endonuclease</keyword>
<dbReference type="STRING" id="675511.GCA_000341735_02143"/>
<dbReference type="RefSeq" id="WP_017840676.1">
    <property type="nucleotide sequence ID" value="NZ_CP035467.1"/>
</dbReference>
<organism evidence="2 3">
    <name type="scientific">Methylotuvimicrobium buryatense</name>
    <name type="common">Methylomicrobium buryatense</name>
    <dbReference type="NCBI Taxonomy" id="95641"/>
    <lineage>
        <taxon>Bacteria</taxon>
        <taxon>Pseudomonadati</taxon>
        <taxon>Pseudomonadota</taxon>
        <taxon>Gammaproteobacteria</taxon>
        <taxon>Methylococcales</taxon>
        <taxon>Methylococcaceae</taxon>
        <taxon>Methylotuvimicrobium</taxon>
    </lineage>
</organism>
<dbReference type="Gene3D" id="3.90.1570.10">
    <property type="entry name" value="tt1808, chain A"/>
    <property type="match status" value="1"/>
</dbReference>
<protein>
    <submittedName>
        <fullName evidence="2">Uma2 family endonuclease</fullName>
    </submittedName>
</protein>
<dbReference type="PANTHER" id="PTHR34107">
    <property type="entry name" value="SLL0198 PROTEIN-RELATED"/>
    <property type="match status" value="1"/>
</dbReference>
<dbReference type="Proteomes" id="UP000305881">
    <property type="component" value="Chromosome"/>
</dbReference>
<sequence>MANTALKLPSYDDILALPENLVGEIINGRLEVQPRPAPKHALTCSSLGIEIGSLFHGRHGGSTGWWILDEPELHIGGHVLVPDLAGWRKQRMPQLPETAWFEIVPDWVCEVLSPATAKIDRSEKMPIYAGLGVFYCWLVDPMLHTLETYRLQEGHWLLQQSLKDDDQVSADPFAEHSFSLSHLWE</sequence>
<keyword evidence="2" id="KW-0378">Hydrolase</keyword>
<dbReference type="InterPro" id="IPR011335">
    <property type="entry name" value="Restrct_endonuc-II-like"/>
</dbReference>
<dbReference type="InterPro" id="IPR008538">
    <property type="entry name" value="Uma2"/>
</dbReference>
<feature type="domain" description="Putative restriction endonuclease" evidence="1">
    <location>
        <begin position="21"/>
        <end position="180"/>
    </location>
</feature>
<reference evidence="3" key="1">
    <citation type="journal article" date="2019" name="J. Bacteriol.">
        <title>A Mutagenic Screen Identifies a TonB-Dependent Receptor Required for the Lanthanide Metal Switch in the Type I Methanotroph 'Methylotuvimicrobium buryatense' 5GB1C.</title>
        <authorList>
            <person name="Groom J.D."/>
            <person name="Ford S.M."/>
            <person name="Pesesky M.W."/>
            <person name="Lidstrom M.E."/>
        </authorList>
    </citation>
    <scope>NUCLEOTIDE SEQUENCE [LARGE SCALE GENOMIC DNA]</scope>
    <source>
        <strain evidence="3">5GB1C</strain>
    </source>
</reference>
<dbReference type="SUPFAM" id="SSF52980">
    <property type="entry name" value="Restriction endonuclease-like"/>
    <property type="match status" value="1"/>
</dbReference>
<dbReference type="Pfam" id="PF05685">
    <property type="entry name" value="Uma2"/>
    <property type="match status" value="1"/>
</dbReference>
<evidence type="ECO:0000313" key="2">
    <source>
        <dbReference type="EMBL" id="QCW81562.1"/>
    </source>
</evidence>
<dbReference type="KEGG" id="mbur:EQU24_04330"/>
<accession>A0A4P9UK08</accession>
<dbReference type="InterPro" id="IPR012296">
    <property type="entry name" value="Nuclease_put_TT1808"/>
</dbReference>
<dbReference type="PANTHER" id="PTHR34107:SF4">
    <property type="entry name" value="SLL1222 PROTEIN"/>
    <property type="match status" value="1"/>
</dbReference>
<evidence type="ECO:0000259" key="1">
    <source>
        <dbReference type="Pfam" id="PF05685"/>
    </source>
</evidence>
<proteinExistence type="predicted"/>
<evidence type="ECO:0000313" key="3">
    <source>
        <dbReference type="Proteomes" id="UP000305881"/>
    </source>
</evidence>